<dbReference type="Gene3D" id="3.40.50.2020">
    <property type="match status" value="2"/>
</dbReference>
<dbReference type="GO" id="GO:0005737">
    <property type="term" value="C:cytoplasm"/>
    <property type="evidence" value="ECO:0007669"/>
    <property type="project" value="TreeGrafter"/>
</dbReference>
<dbReference type="CDD" id="cd06223">
    <property type="entry name" value="PRTases_typeI"/>
    <property type="match status" value="1"/>
</dbReference>
<dbReference type="GO" id="GO:0006164">
    <property type="term" value="P:purine nucleotide biosynthetic process"/>
    <property type="evidence" value="ECO:0007669"/>
    <property type="project" value="TreeGrafter"/>
</dbReference>
<evidence type="ECO:0000259" key="4">
    <source>
        <dbReference type="Pfam" id="PF13793"/>
    </source>
</evidence>
<evidence type="ECO:0000256" key="1">
    <source>
        <dbReference type="ARBA" id="ARBA00022727"/>
    </source>
</evidence>
<dbReference type="Proteomes" id="UP000256862">
    <property type="component" value="Chromosome CO2235"/>
</dbReference>
<organism evidence="6 8">
    <name type="scientific">Cupriavidus oxalaticus</name>
    <dbReference type="NCBI Taxonomy" id="96344"/>
    <lineage>
        <taxon>Bacteria</taxon>
        <taxon>Pseudomonadati</taxon>
        <taxon>Pseudomonadota</taxon>
        <taxon>Betaproteobacteria</taxon>
        <taxon>Burkholderiales</taxon>
        <taxon>Burkholderiaceae</taxon>
        <taxon>Cupriavidus</taxon>
    </lineage>
</organism>
<proteinExistence type="inferred from homology"/>
<dbReference type="GO" id="GO:0004749">
    <property type="term" value="F:ribose phosphate diphosphokinase activity"/>
    <property type="evidence" value="ECO:0007669"/>
    <property type="project" value="UniProtKB-EC"/>
</dbReference>
<evidence type="ECO:0000259" key="3">
    <source>
        <dbReference type="Pfam" id="PF00156"/>
    </source>
</evidence>
<feature type="domain" description="Phosphoribosyltransferase" evidence="3">
    <location>
        <begin position="135"/>
        <end position="261"/>
    </location>
</feature>
<keyword evidence="1 2" id="KW-0545">Nucleotide biosynthesis</keyword>
<dbReference type="OrthoDB" id="324294at2"/>
<dbReference type="InterPro" id="IPR000836">
    <property type="entry name" value="PRTase_dom"/>
</dbReference>
<dbReference type="SUPFAM" id="SSF53271">
    <property type="entry name" value="PRTase-like"/>
    <property type="match status" value="2"/>
</dbReference>
<reference evidence="5 9" key="3">
    <citation type="submission" date="2021-02" db="EMBL/GenBank/DDBJ databases">
        <title>Complete Genome Sequence of Cupriavidus oxalaticus Strain Ox1, a Soil Oxalate-Degrading Species.</title>
        <authorList>
            <person name="Palmieri F."/>
            <person name="Udriet P."/>
            <person name="Deuasquier M."/>
            <person name="Beaudoing E."/>
            <person name="Johnson S.L."/>
            <person name="Davenport K.W."/>
            <person name="Chain P.S."/>
            <person name="Bindschedler S."/>
            <person name="Junier P."/>
        </authorList>
    </citation>
    <scope>NUCLEOTIDE SEQUENCE [LARGE SCALE GENOMIC DNA]</scope>
    <source>
        <strain evidence="5 9">Ox1</strain>
    </source>
</reference>
<reference evidence="6" key="1">
    <citation type="submission" date="2018-01" db="EMBL/GenBank/DDBJ databases">
        <authorList>
            <person name="Clerissi C."/>
        </authorList>
    </citation>
    <scope>NUCLEOTIDE SEQUENCE</scope>
    <source>
        <strain evidence="6">Cupriavidus oxalaticus LMG 2235</strain>
    </source>
</reference>
<comment type="similarity">
    <text evidence="2">Belongs to the ribose-phosphate pyrophosphokinase family.</text>
</comment>
<name>A0A375FLV7_9BURK</name>
<protein>
    <submittedName>
        <fullName evidence="6">Phosphoribosylpyrophosphate synthetase</fullName>
        <ecNumber evidence="5 6">2.7.6.1</ecNumber>
    </submittedName>
    <submittedName>
        <fullName evidence="5">Ribose-phosphate diphosphokinase</fullName>
    </submittedName>
</protein>
<dbReference type="EMBL" id="CP069812">
    <property type="protein sequence ID" value="QRQ95914.1"/>
    <property type="molecule type" value="Genomic_DNA"/>
</dbReference>
<dbReference type="GO" id="GO:0000287">
    <property type="term" value="F:magnesium ion binding"/>
    <property type="evidence" value="ECO:0007669"/>
    <property type="project" value="InterPro"/>
</dbReference>
<evidence type="ECO:0000313" key="6">
    <source>
        <dbReference type="EMBL" id="SPC06466.1"/>
    </source>
</evidence>
<evidence type="ECO:0000256" key="2">
    <source>
        <dbReference type="RuleBase" id="RU004324"/>
    </source>
</evidence>
<keyword evidence="6" id="KW-0808">Transferase</keyword>
<evidence type="ECO:0000313" key="5">
    <source>
        <dbReference type="EMBL" id="QRQ95914.1"/>
    </source>
</evidence>
<evidence type="ECO:0000313" key="8">
    <source>
        <dbReference type="Proteomes" id="UP000256862"/>
    </source>
</evidence>
<dbReference type="PANTHER" id="PTHR10210">
    <property type="entry name" value="RIBOSE-PHOSPHATE DIPHOSPHOKINASE FAMILY MEMBER"/>
    <property type="match status" value="1"/>
</dbReference>
<dbReference type="Pfam" id="PF00156">
    <property type="entry name" value="Pribosyltran"/>
    <property type="match status" value="1"/>
</dbReference>
<gene>
    <name evidence="7" type="ORF">CO2235_150207</name>
    <name evidence="6" type="ORF">CO2235_U590042</name>
    <name evidence="5" type="ORF">JTE92_21225</name>
</gene>
<dbReference type="Pfam" id="PF13793">
    <property type="entry name" value="Pribosyltran_N"/>
    <property type="match status" value="1"/>
</dbReference>
<dbReference type="GO" id="GO:0002189">
    <property type="term" value="C:ribose phosphate diphosphokinase complex"/>
    <property type="evidence" value="ECO:0007669"/>
    <property type="project" value="TreeGrafter"/>
</dbReference>
<dbReference type="InterPro" id="IPR029099">
    <property type="entry name" value="Pribosyltran_N"/>
</dbReference>
<dbReference type="SMART" id="SM01400">
    <property type="entry name" value="Pribosyltran_N"/>
    <property type="match status" value="1"/>
</dbReference>
<dbReference type="NCBIfam" id="TIGR01251">
    <property type="entry name" value="ribP_PPkin"/>
    <property type="match status" value="1"/>
</dbReference>
<dbReference type="EMBL" id="OGUS01000115">
    <property type="protein sequence ID" value="SPC12552.1"/>
    <property type="molecule type" value="Genomic_DNA"/>
</dbReference>
<feature type="domain" description="Ribose-phosphate pyrophosphokinase N-terminal" evidence="4">
    <location>
        <begin position="5"/>
        <end position="114"/>
    </location>
</feature>
<keyword evidence="9" id="KW-1185">Reference proteome</keyword>
<dbReference type="AlphaFoldDB" id="A0A375FLV7"/>
<evidence type="ECO:0000313" key="9">
    <source>
        <dbReference type="Proteomes" id="UP000623307"/>
    </source>
</evidence>
<dbReference type="GeneID" id="303492077"/>
<evidence type="ECO:0000313" key="7">
    <source>
        <dbReference type="EMBL" id="SPC12552.1"/>
    </source>
</evidence>
<dbReference type="GO" id="GO:0006015">
    <property type="term" value="P:5-phosphoribose 1-diphosphate biosynthetic process"/>
    <property type="evidence" value="ECO:0007669"/>
    <property type="project" value="TreeGrafter"/>
</dbReference>
<reference evidence="8" key="2">
    <citation type="submission" date="2018-01" db="EMBL/GenBank/DDBJ databases">
        <authorList>
            <person name="Gaut B.S."/>
            <person name="Morton B.R."/>
            <person name="Clegg M.T."/>
            <person name="Duvall M.R."/>
        </authorList>
    </citation>
    <scope>NUCLEOTIDE SEQUENCE [LARGE SCALE GENOMIC DNA]</scope>
</reference>
<dbReference type="EMBL" id="OGUS01000064">
    <property type="protein sequence ID" value="SPC06466.1"/>
    <property type="molecule type" value="Genomic_DNA"/>
</dbReference>
<accession>A0A375FLV7</accession>
<dbReference type="NCBIfam" id="NF005537">
    <property type="entry name" value="PRK07199.1"/>
    <property type="match status" value="1"/>
</dbReference>
<dbReference type="RefSeq" id="WP_063238779.1">
    <property type="nucleotide sequence ID" value="NZ_CP069810.1"/>
</dbReference>
<dbReference type="InterPro" id="IPR029057">
    <property type="entry name" value="PRTase-like"/>
</dbReference>
<dbReference type="PANTHER" id="PTHR10210:SF41">
    <property type="entry name" value="RIBOSE-PHOSPHATE PYROPHOSPHOKINASE 1, CHLOROPLASTIC"/>
    <property type="match status" value="1"/>
</dbReference>
<dbReference type="InterPro" id="IPR005946">
    <property type="entry name" value="Rib-P_diPkinase"/>
</dbReference>
<sequence length="303" mass="32354">MTPILFAMPGNERQAAALAACLPGQPGDAEIRHFPDGESYVRLLSRVARCDVMVVCSLNDPDTKLVPLLWLAAALTEGGAARVGLVAPYLAYMRQDAIFRDGEIVSAHYFAALLGRTFDWLVTIDPHLHRIHNVGEIFPQPAVVVHAAAAVASWIRATVPQPLLVGPDEESRQWVDEIARLCGADSVVLAKQRLGDRAVTVKAPDLPAPDGRTPVLVDDVVSTARTMVASCRLLRQYGYRAPVCVGIHALFAGTAYAELKAIAAGVATCDTIAHPSNCIAVAQQLAAGIRQALQELPCSGDRS</sequence>
<dbReference type="Proteomes" id="UP000623307">
    <property type="component" value="Chromosome 2"/>
</dbReference>
<dbReference type="EC" id="2.7.6.1" evidence="5 6"/>